<dbReference type="SUPFAM" id="SSF49464">
    <property type="entry name" value="Carboxypeptidase regulatory domain-like"/>
    <property type="match status" value="1"/>
</dbReference>
<evidence type="ECO:0000256" key="2">
    <source>
        <dbReference type="ARBA" id="ARBA00022448"/>
    </source>
</evidence>
<evidence type="ECO:0000313" key="13">
    <source>
        <dbReference type="EMBL" id="MCX2744956.1"/>
    </source>
</evidence>
<name>A0ABT3RT38_9BACT</name>
<dbReference type="InterPro" id="IPR037066">
    <property type="entry name" value="Plug_dom_sf"/>
</dbReference>
<evidence type="ECO:0000256" key="3">
    <source>
        <dbReference type="ARBA" id="ARBA00022452"/>
    </source>
</evidence>
<keyword evidence="6 8" id="KW-0472">Membrane</keyword>
<comment type="subcellular location">
    <subcellularLocation>
        <location evidence="1 8">Cell outer membrane</location>
        <topology evidence="1 8">Multi-pass membrane protein</topology>
    </subcellularLocation>
</comment>
<dbReference type="InterPro" id="IPR008969">
    <property type="entry name" value="CarboxyPept-like_regulatory"/>
</dbReference>
<dbReference type="Pfam" id="PF13715">
    <property type="entry name" value="CarbopepD_reg_2"/>
    <property type="match status" value="1"/>
</dbReference>
<dbReference type="PROSITE" id="PS52016">
    <property type="entry name" value="TONB_DEPENDENT_REC_3"/>
    <property type="match status" value="1"/>
</dbReference>
<protein>
    <submittedName>
        <fullName evidence="13">SusC/RagA family TonB-linked outer membrane protein</fullName>
    </submittedName>
</protein>
<evidence type="ECO:0000256" key="1">
    <source>
        <dbReference type="ARBA" id="ARBA00004571"/>
    </source>
</evidence>
<keyword evidence="7 8" id="KW-0998">Cell outer membrane</keyword>
<dbReference type="RefSeq" id="WP_266057505.1">
    <property type="nucleotide sequence ID" value="NZ_JAPFQN010000007.1"/>
</dbReference>
<dbReference type="EMBL" id="JAPFQN010000007">
    <property type="protein sequence ID" value="MCX2744956.1"/>
    <property type="molecule type" value="Genomic_DNA"/>
</dbReference>
<comment type="caution">
    <text evidence="13">The sequence shown here is derived from an EMBL/GenBank/DDBJ whole genome shotgun (WGS) entry which is preliminary data.</text>
</comment>
<dbReference type="InterPro" id="IPR012910">
    <property type="entry name" value="Plug_dom"/>
</dbReference>
<evidence type="ECO:0000259" key="12">
    <source>
        <dbReference type="Pfam" id="PF07715"/>
    </source>
</evidence>
<dbReference type="Gene3D" id="2.170.130.10">
    <property type="entry name" value="TonB-dependent receptor, plug domain"/>
    <property type="match status" value="1"/>
</dbReference>
<dbReference type="InterPro" id="IPR039426">
    <property type="entry name" value="TonB-dep_rcpt-like"/>
</dbReference>
<dbReference type="NCBIfam" id="TIGR04056">
    <property type="entry name" value="OMP_RagA_SusC"/>
    <property type="match status" value="1"/>
</dbReference>
<accession>A0ABT3RT38</accession>
<sequence length="1043" mass="113082">MKRIFLLSFFWAISFLAIAQEKSVSGTVTGENGEGIPGVNVLVKGTTRGVVTDIQGNYSLNVPSSDAIIQITSIGYVTQEIPVGSQTSIDVVLIEDVRQLSEVVVTAIGVEKEQKALGYSVQSVSSDDMNKARESNVINSLSGKVAGAQITSSSGAVGASSRIVLRGPSSITGNNQPLFIVDGVPISNAAAGNSGPYGGVDFGNGAADINPDDIESVTVLKGPNAAALYGSRASNGAIVITTKSGKGTKGIGVAVNSSFQFDSPLRTPSFQNSYGQGSSIKSFNWIDGSSAAGGVDESWGPRLDVGYEFPQFTTLGQEATPWVSVPGNVRDIYETGKLFTNNVALTGGNDKGNFRLSVTNLEQTGTIPNTDLSRNTVSLAGGYNLTEKFRAEFVANYVKNHSDNRPIVGYSSGNPIQQTIWSGRNVDFNALKDYENLPITDQGLGAGYAPINWNTRYQNNPFWAADNINVGNTKNRLYGNFRLSYQILDWLSVFVRSGMDTYHDLRESKYAKGIETTNNGNGAYSRSDISFQEINTDFLITANKNINEQFSIDASFGGNRRDYYYQSLNGSAPELELPGVYNLDNVKSGVNVTTSNYYEQKRVNSLYGSAEFGYNNYLFLQLTARNDWSSTLPADENSYFYPSASLSAVVSDIFEMKSGVVDFLKVRASWAQVGNDTDPYRLVQTFAFFDPFGAVLQPTESNTLLNPSLKPEITTSTEFGLEATLFGGIITTNMTYYDAVNTDQIIPVTISGASGYTNRQANIGEMTNRGFEVQLLAEILRGGDFEWDVQLNWARNRNEVTKLAPNLDQVILGSQWSVDVQARPNERYGVLFGPAFAKDPEGNIIHEDGLPVISETSAILGYTQPDFTAGLTNTIRYKGVSLSVLIDGRKGGDVYSMSSTWGRYAGVLEETLLGRENGLVGVGVKNVGSDENPVYVENDVVVSSKLYNQRAYSNSVAESSVYDGSFIKLRQAQLSYTFPKSIIGNTPFKNLTLSVVGRNLAFLYVTVPHIDPETSFNSGNAQGLEFGQIPTNRSIGFNVNFNF</sequence>
<dbReference type="Proteomes" id="UP001209885">
    <property type="component" value="Unassembled WGS sequence"/>
</dbReference>
<evidence type="ECO:0000256" key="10">
    <source>
        <dbReference type="SAM" id="SignalP"/>
    </source>
</evidence>
<keyword evidence="3 8" id="KW-1134">Transmembrane beta strand</keyword>
<organism evidence="13 14">
    <name type="scientific">Mangrovivirga halotolerans</name>
    <dbReference type="NCBI Taxonomy" id="2993936"/>
    <lineage>
        <taxon>Bacteria</taxon>
        <taxon>Pseudomonadati</taxon>
        <taxon>Bacteroidota</taxon>
        <taxon>Cytophagia</taxon>
        <taxon>Cytophagales</taxon>
        <taxon>Mangrovivirgaceae</taxon>
        <taxon>Mangrovivirga</taxon>
    </lineage>
</organism>
<dbReference type="InterPro" id="IPR000531">
    <property type="entry name" value="Beta-barrel_TonB"/>
</dbReference>
<dbReference type="SUPFAM" id="SSF56935">
    <property type="entry name" value="Porins"/>
    <property type="match status" value="1"/>
</dbReference>
<dbReference type="InterPro" id="IPR036942">
    <property type="entry name" value="Beta-barrel_TonB_sf"/>
</dbReference>
<keyword evidence="5 9" id="KW-0798">TonB box</keyword>
<gene>
    <name evidence="13" type="ORF">OO013_13825</name>
</gene>
<keyword evidence="14" id="KW-1185">Reference proteome</keyword>
<keyword evidence="10" id="KW-0732">Signal</keyword>
<dbReference type="InterPro" id="IPR023996">
    <property type="entry name" value="TonB-dep_OMP_SusC/RagA"/>
</dbReference>
<reference evidence="13 14" key="1">
    <citation type="submission" date="2022-11" db="EMBL/GenBank/DDBJ databases">
        <title>The characterization of three novel Bacteroidetes species and genomic analysis of their roles in tidal elemental geochemical cycles.</title>
        <authorList>
            <person name="Ma K."/>
        </authorList>
    </citation>
    <scope>NUCLEOTIDE SEQUENCE [LARGE SCALE GENOMIC DNA]</scope>
    <source>
        <strain evidence="13 14">M17</strain>
    </source>
</reference>
<dbReference type="Pfam" id="PF07715">
    <property type="entry name" value="Plug"/>
    <property type="match status" value="1"/>
</dbReference>
<feature type="signal peptide" evidence="10">
    <location>
        <begin position="1"/>
        <end position="19"/>
    </location>
</feature>
<proteinExistence type="inferred from homology"/>
<keyword evidence="2 8" id="KW-0813">Transport</keyword>
<feature type="chain" id="PRO_5045839779" evidence="10">
    <location>
        <begin position="20"/>
        <end position="1043"/>
    </location>
</feature>
<evidence type="ECO:0000313" key="14">
    <source>
        <dbReference type="Proteomes" id="UP001209885"/>
    </source>
</evidence>
<evidence type="ECO:0000256" key="8">
    <source>
        <dbReference type="PROSITE-ProRule" id="PRU01360"/>
    </source>
</evidence>
<dbReference type="Gene3D" id="2.60.40.1120">
    <property type="entry name" value="Carboxypeptidase-like, regulatory domain"/>
    <property type="match status" value="1"/>
</dbReference>
<feature type="domain" description="TonB-dependent receptor plug" evidence="12">
    <location>
        <begin position="115"/>
        <end position="237"/>
    </location>
</feature>
<evidence type="ECO:0000256" key="9">
    <source>
        <dbReference type="RuleBase" id="RU003357"/>
    </source>
</evidence>
<evidence type="ECO:0000256" key="4">
    <source>
        <dbReference type="ARBA" id="ARBA00022692"/>
    </source>
</evidence>
<feature type="domain" description="TonB-dependent receptor-like beta-barrel" evidence="11">
    <location>
        <begin position="436"/>
        <end position="1000"/>
    </location>
</feature>
<evidence type="ECO:0000256" key="5">
    <source>
        <dbReference type="ARBA" id="ARBA00023077"/>
    </source>
</evidence>
<evidence type="ECO:0000256" key="7">
    <source>
        <dbReference type="ARBA" id="ARBA00023237"/>
    </source>
</evidence>
<evidence type="ECO:0000259" key="11">
    <source>
        <dbReference type="Pfam" id="PF00593"/>
    </source>
</evidence>
<keyword evidence="4 8" id="KW-0812">Transmembrane</keyword>
<evidence type="ECO:0000256" key="6">
    <source>
        <dbReference type="ARBA" id="ARBA00023136"/>
    </source>
</evidence>
<dbReference type="NCBIfam" id="TIGR04057">
    <property type="entry name" value="SusC_RagA_signa"/>
    <property type="match status" value="1"/>
</dbReference>
<dbReference type="Gene3D" id="2.40.170.20">
    <property type="entry name" value="TonB-dependent receptor, beta-barrel domain"/>
    <property type="match status" value="1"/>
</dbReference>
<dbReference type="InterPro" id="IPR023997">
    <property type="entry name" value="TonB-dep_OMP_SusC/RagA_CS"/>
</dbReference>
<comment type="similarity">
    <text evidence="8 9">Belongs to the TonB-dependent receptor family.</text>
</comment>
<dbReference type="Pfam" id="PF00593">
    <property type="entry name" value="TonB_dep_Rec_b-barrel"/>
    <property type="match status" value="1"/>
</dbReference>